<dbReference type="OrthoDB" id="2264467at2759"/>
<sequence length="341" mass="40062">MCNILLLSEEILILTLFHVESLSQLKECRLVCKAWCNPGLINMLGQEIILRSEVGIFRLYDILVRDPPKGYLIKHITFDTGDDCSMILKELLYLVLTPNIETIKGDVSNEEFYIEFNRVMKRWPEQFGKLETMTRSDEVTVPYFEALFHFKETLKEMVFNIGEYSENIAYERAEKLSQFKKLTSLKMEGWYQRLWDMEKVLKHCPWIQELSLNIHDESGNVLEPPAVKDWTESSVEKQYHLKRLCIHTDCPADYMQYLFYKYPNIDSIAIDVELDDEFIEVNMDRITSLVKNVPKKQIIFTVGTGLDFREIVQSLQMYNYNVMFDTVHANGDFRLVLVPMA</sequence>
<keyword evidence="1" id="KW-0732">Signal</keyword>
<organism evidence="2 3">
    <name type="scientific">Mucor circinelloides f. circinelloides (strain 1006PhL)</name>
    <name type="common">Mucormycosis agent</name>
    <name type="synonym">Calyptromyces circinelloides</name>
    <dbReference type="NCBI Taxonomy" id="1220926"/>
    <lineage>
        <taxon>Eukaryota</taxon>
        <taxon>Fungi</taxon>
        <taxon>Fungi incertae sedis</taxon>
        <taxon>Mucoromycota</taxon>
        <taxon>Mucoromycotina</taxon>
        <taxon>Mucoromycetes</taxon>
        <taxon>Mucorales</taxon>
        <taxon>Mucorineae</taxon>
        <taxon>Mucoraceae</taxon>
        <taxon>Mucor</taxon>
    </lineage>
</organism>
<gene>
    <name evidence="2" type="ORF">HMPREF1544_11820</name>
</gene>
<evidence type="ECO:0008006" key="4">
    <source>
        <dbReference type="Google" id="ProtNLM"/>
    </source>
</evidence>
<proteinExistence type="predicted"/>
<feature type="signal peptide" evidence="1">
    <location>
        <begin position="1"/>
        <end position="21"/>
    </location>
</feature>
<dbReference type="Proteomes" id="UP000014254">
    <property type="component" value="Unassembled WGS sequence"/>
</dbReference>
<dbReference type="AlphaFoldDB" id="S2JP11"/>
<feature type="chain" id="PRO_5004509334" description="F-box domain-containing protein" evidence="1">
    <location>
        <begin position="22"/>
        <end position="341"/>
    </location>
</feature>
<dbReference type="OMA" id="KMEGWYQ"/>
<evidence type="ECO:0000256" key="1">
    <source>
        <dbReference type="SAM" id="SignalP"/>
    </source>
</evidence>
<accession>S2JP11</accession>
<name>S2JP11_MUCC1</name>
<dbReference type="InParanoid" id="S2JP11"/>
<dbReference type="EMBL" id="KE124173">
    <property type="protein sequence ID" value="EPB81455.1"/>
    <property type="molecule type" value="Genomic_DNA"/>
</dbReference>
<evidence type="ECO:0000313" key="3">
    <source>
        <dbReference type="Proteomes" id="UP000014254"/>
    </source>
</evidence>
<reference evidence="3" key="1">
    <citation type="submission" date="2013-05" db="EMBL/GenBank/DDBJ databases">
        <title>The Genome sequence of Mucor circinelloides f. circinelloides 1006PhL.</title>
        <authorList>
            <consortium name="The Broad Institute Genomics Platform"/>
            <person name="Cuomo C."/>
            <person name="Earl A."/>
            <person name="Findley K."/>
            <person name="Lee S.C."/>
            <person name="Walker B."/>
            <person name="Young S."/>
            <person name="Zeng Q."/>
            <person name="Gargeya S."/>
            <person name="Fitzgerald M."/>
            <person name="Haas B."/>
            <person name="Abouelleil A."/>
            <person name="Allen A.W."/>
            <person name="Alvarado L."/>
            <person name="Arachchi H.M."/>
            <person name="Berlin A.M."/>
            <person name="Chapman S.B."/>
            <person name="Gainer-Dewar J."/>
            <person name="Goldberg J."/>
            <person name="Griggs A."/>
            <person name="Gujja S."/>
            <person name="Hansen M."/>
            <person name="Howarth C."/>
            <person name="Imamovic A."/>
            <person name="Ireland A."/>
            <person name="Larimer J."/>
            <person name="McCowan C."/>
            <person name="Murphy C."/>
            <person name="Pearson M."/>
            <person name="Poon T.W."/>
            <person name="Priest M."/>
            <person name="Roberts A."/>
            <person name="Saif S."/>
            <person name="Shea T."/>
            <person name="Sisk P."/>
            <person name="Sykes S."/>
            <person name="Wortman J."/>
            <person name="Nusbaum C."/>
            <person name="Birren B."/>
        </authorList>
    </citation>
    <scope>NUCLEOTIDE SEQUENCE [LARGE SCALE GENOMIC DNA]</scope>
    <source>
        <strain evidence="3">1006PhL</strain>
    </source>
</reference>
<dbReference type="VEuPathDB" id="FungiDB:HMPREF1544_11820"/>
<keyword evidence="3" id="KW-1185">Reference proteome</keyword>
<protein>
    <recommendedName>
        <fullName evidence="4">F-box domain-containing protein</fullName>
    </recommendedName>
</protein>
<evidence type="ECO:0000313" key="2">
    <source>
        <dbReference type="EMBL" id="EPB81455.1"/>
    </source>
</evidence>